<evidence type="ECO:0000256" key="4">
    <source>
        <dbReference type="ARBA" id="ARBA00022692"/>
    </source>
</evidence>
<evidence type="ECO:0000313" key="11">
    <source>
        <dbReference type="Proteomes" id="UP001193389"/>
    </source>
</evidence>
<organism evidence="10 11">
    <name type="scientific">Aquipluma nitroreducens</name>
    <dbReference type="NCBI Taxonomy" id="2010828"/>
    <lineage>
        <taxon>Bacteria</taxon>
        <taxon>Pseudomonadati</taxon>
        <taxon>Bacteroidota</taxon>
        <taxon>Bacteroidia</taxon>
        <taxon>Marinilabiliales</taxon>
        <taxon>Prolixibacteraceae</taxon>
        <taxon>Aquipluma</taxon>
    </lineage>
</organism>
<evidence type="ECO:0000256" key="2">
    <source>
        <dbReference type="ARBA" id="ARBA00005236"/>
    </source>
</evidence>
<keyword evidence="5 7" id="KW-1133">Transmembrane helix</keyword>
<comment type="similarity">
    <text evidence="2">Belongs to the ABC-4 integral membrane protein family. LolC/E subfamily.</text>
</comment>
<dbReference type="GO" id="GO:0098797">
    <property type="term" value="C:plasma membrane protein complex"/>
    <property type="evidence" value="ECO:0007669"/>
    <property type="project" value="TreeGrafter"/>
</dbReference>
<dbReference type="InterPro" id="IPR003838">
    <property type="entry name" value="ABC3_permease_C"/>
</dbReference>
<dbReference type="InterPro" id="IPR025857">
    <property type="entry name" value="MacB_PCD"/>
</dbReference>
<proteinExistence type="inferred from homology"/>
<dbReference type="Pfam" id="PF12704">
    <property type="entry name" value="MacB_PCD"/>
    <property type="match status" value="1"/>
</dbReference>
<dbReference type="PANTHER" id="PTHR30489:SF0">
    <property type="entry name" value="LIPOPROTEIN-RELEASING SYSTEM TRANSMEMBRANE PROTEIN LOLE"/>
    <property type="match status" value="1"/>
</dbReference>
<dbReference type="EMBL" id="AP018694">
    <property type="protein sequence ID" value="BBE18216.1"/>
    <property type="molecule type" value="Genomic_DNA"/>
</dbReference>
<evidence type="ECO:0000256" key="5">
    <source>
        <dbReference type="ARBA" id="ARBA00022989"/>
    </source>
</evidence>
<gene>
    <name evidence="10" type="ORF">AQPE_2377</name>
</gene>
<evidence type="ECO:0000256" key="3">
    <source>
        <dbReference type="ARBA" id="ARBA00022475"/>
    </source>
</evidence>
<evidence type="ECO:0000259" key="8">
    <source>
        <dbReference type="Pfam" id="PF02687"/>
    </source>
</evidence>
<dbReference type="InterPro" id="IPR051447">
    <property type="entry name" value="Lipoprotein-release_system"/>
</dbReference>
<dbReference type="Pfam" id="PF02687">
    <property type="entry name" value="FtsX"/>
    <property type="match status" value="1"/>
</dbReference>
<evidence type="ECO:0000256" key="6">
    <source>
        <dbReference type="ARBA" id="ARBA00023136"/>
    </source>
</evidence>
<dbReference type="AlphaFoldDB" id="A0A5K7S9S3"/>
<dbReference type="Proteomes" id="UP001193389">
    <property type="component" value="Chromosome"/>
</dbReference>
<feature type="transmembrane region" description="Helical" evidence="7">
    <location>
        <begin position="20"/>
        <end position="46"/>
    </location>
</feature>
<comment type="subcellular location">
    <subcellularLocation>
        <location evidence="1">Cell membrane</location>
        <topology evidence="1">Multi-pass membrane protein</topology>
    </subcellularLocation>
</comment>
<feature type="domain" description="ABC3 transporter permease C-terminal" evidence="8">
    <location>
        <begin position="278"/>
        <end position="404"/>
    </location>
</feature>
<evidence type="ECO:0000256" key="7">
    <source>
        <dbReference type="SAM" id="Phobius"/>
    </source>
</evidence>
<feature type="transmembrane region" description="Helical" evidence="7">
    <location>
        <begin position="275"/>
        <end position="301"/>
    </location>
</feature>
<evidence type="ECO:0000256" key="1">
    <source>
        <dbReference type="ARBA" id="ARBA00004651"/>
    </source>
</evidence>
<evidence type="ECO:0000313" key="10">
    <source>
        <dbReference type="EMBL" id="BBE18216.1"/>
    </source>
</evidence>
<keyword evidence="4 7" id="KW-0812">Transmembrane</keyword>
<dbReference type="RefSeq" id="WP_318351141.1">
    <property type="nucleotide sequence ID" value="NZ_AP018694.1"/>
</dbReference>
<keyword evidence="6 7" id="KW-0472">Membrane</keyword>
<feature type="domain" description="MacB-like periplasmic core" evidence="9">
    <location>
        <begin position="25"/>
        <end position="248"/>
    </location>
</feature>
<dbReference type="KEGG" id="anf:AQPE_2377"/>
<evidence type="ECO:0000259" key="9">
    <source>
        <dbReference type="Pfam" id="PF12704"/>
    </source>
</evidence>
<name>A0A5K7S9S3_9BACT</name>
<keyword evidence="11" id="KW-1185">Reference proteome</keyword>
<dbReference type="GO" id="GO:0044874">
    <property type="term" value="P:lipoprotein localization to outer membrane"/>
    <property type="evidence" value="ECO:0007669"/>
    <property type="project" value="TreeGrafter"/>
</dbReference>
<feature type="transmembrane region" description="Helical" evidence="7">
    <location>
        <begin position="379"/>
        <end position="398"/>
    </location>
</feature>
<keyword evidence="10" id="KW-0449">Lipoprotein</keyword>
<accession>A0A5K7S9S3</accession>
<feature type="transmembrane region" description="Helical" evidence="7">
    <location>
        <begin position="322"/>
        <end position="351"/>
    </location>
</feature>
<protein>
    <submittedName>
        <fullName evidence="10">Lipoprotein releasing system transmembrane protein LolC</fullName>
    </submittedName>
</protein>
<sequence length="411" mass="45496">MKTAFYIARRYLISKKSVNVINIISGVSIAGVTVGTFALVVILSVFNGLDFSIKSLFSTFDPDIKITNTVKGKSFELNSIDIDKIKQIAGISTVTPIIEEDAFLMYGNRQYFATIKGVPTNYNQVSRLDTSSITSGRFLLEADHVPFALVGQGVAYYLSVGLSFTDPIHIYTLQKGSKGRPTIENTFNHNTIYASGIFANQQEIDSKYVLVPFGFAQELFQMEGRVSAIEVGLTKGVSEDVVKDEIAHVLGNQFAVKTQFEQHELFYRVMQSEKWAIFFILAFILVIASFNILGSLSMLIIDKKADIAILQSMGANQKLVRTIFLFEGWMISLAGATLGLILGVLICWIQIEFGILKIPGNDGSFIFSSYPVEIRISDLLAIFQLVTGIGFLAAWYPIRFISGKYLNGPVK</sequence>
<reference evidence="10" key="1">
    <citation type="journal article" date="2020" name="Int. J. Syst. Evol. Microbiol.">
        <title>Aquipluma nitroreducens gen. nov. sp. nov., a novel facultatively anaerobic bacterium isolated from a freshwater lake.</title>
        <authorList>
            <person name="Watanabe M."/>
            <person name="Kojima H."/>
            <person name="Fukui M."/>
        </authorList>
    </citation>
    <scope>NUCLEOTIDE SEQUENCE</scope>
    <source>
        <strain evidence="10">MeG22</strain>
    </source>
</reference>
<keyword evidence="3" id="KW-1003">Cell membrane</keyword>
<dbReference type="PANTHER" id="PTHR30489">
    <property type="entry name" value="LIPOPROTEIN-RELEASING SYSTEM TRANSMEMBRANE PROTEIN LOLE"/>
    <property type="match status" value="1"/>
</dbReference>